<dbReference type="GO" id="GO:0004672">
    <property type="term" value="F:protein kinase activity"/>
    <property type="evidence" value="ECO:0007669"/>
    <property type="project" value="InterPro"/>
</dbReference>
<dbReference type="Gene3D" id="3.80.10.10">
    <property type="entry name" value="Ribonuclease Inhibitor"/>
    <property type="match status" value="2"/>
</dbReference>
<dbReference type="InterPro" id="IPR032675">
    <property type="entry name" value="LRR_dom_sf"/>
</dbReference>
<dbReference type="OrthoDB" id="4062651at2759"/>
<dbReference type="PROSITE" id="PS50011">
    <property type="entry name" value="PROTEIN_KINASE_DOM"/>
    <property type="match status" value="1"/>
</dbReference>
<evidence type="ECO:0000313" key="10">
    <source>
        <dbReference type="Proteomes" id="UP000325577"/>
    </source>
</evidence>
<evidence type="ECO:0000256" key="6">
    <source>
        <dbReference type="ARBA" id="ARBA00023136"/>
    </source>
</evidence>
<evidence type="ECO:0000256" key="4">
    <source>
        <dbReference type="ARBA" id="ARBA00022737"/>
    </source>
</evidence>
<dbReference type="InterPro" id="IPR001611">
    <property type="entry name" value="Leu-rich_rpt"/>
</dbReference>
<evidence type="ECO:0000256" key="1">
    <source>
        <dbReference type="ARBA" id="ARBA00004370"/>
    </source>
</evidence>
<accession>A0A5J4ZXS4</accession>
<dbReference type="InterPro" id="IPR008271">
    <property type="entry name" value="Ser/Thr_kinase_AS"/>
</dbReference>
<dbReference type="SUPFAM" id="SSF56112">
    <property type="entry name" value="Protein kinase-like (PK-like)"/>
    <property type="match status" value="1"/>
</dbReference>
<dbReference type="InterPro" id="IPR000719">
    <property type="entry name" value="Prot_kinase_dom"/>
</dbReference>
<dbReference type="GO" id="GO:0005524">
    <property type="term" value="F:ATP binding"/>
    <property type="evidence" value="ECO:0007669"/>
    <property type="project" value="InterPro"/>
</dbReference>
<evidence type="ECO:0000256" key="3">
    <source>
        <dbReference type="ARBA" id="ARBA00022692"/>
    </source>
</evidence>
<evidence type="ECO:0000259" key="8">
    <source>
        <dbReference type="PROSITE" id="PS50011"/>
    </source>
</evidence>
<reference evidence="9 10" key="1">
    <citation type="submission" date="2019-09" db="EMBL/GenBank/DDBJ databases">
        <title>A chromosome-level genome assembly of the Chinese tupelo Nyssa sinensis.</title>
        <authorList>
            <person name="Yang X."/>
            <person name="Kang M."/>
            <person name="Yang Y."/>
            <person name="Xiong H."/>
            <person name="Wang M."/>
            <person name="Zhang Z."/>
            <person name="Wang Z."/>
            <person name="Wu H."/>
            <person name="Ma T."/>
            <person name="Liu J."/>
            <person name="Xi Z."/>
        </authorList>
    </citation>
    <scope>NUCLEOTIDE SEQUENCE [LARGE SCALE GENOMIC DNA]</scope>
    <source>
        <strain evidence="9">J267</strain>
        <tissue evidence="9">Leaf</tissue>
    </source>
</reference>
<evidence type="ECO:0000313" key="9">
    <source>
        <dbReference type="EMBL" id="KAA8521861.1"/>
    </source>
</evidence>
<sequence>MQNHSLDRWIHRKKRASSLTSSVRDVVLDWPIRLQIAIGAAQGLCYMHHDCSPAIIHRDVKSNNILLDFEFKVTIADFSLAKILVKHGEPNIMSAFVGYFGYIAPGIHSKLDAFEVSNNKFTGQLLENLCVGGTLFVVVAFSNNLTGTIPKSLGSFNALLTIQLYSNNFSDEVPSRLWRSLNLSNLMLSDNSFSGELLSKVAWNFSWIEISNKKFSGQIPTWISSWESLVVFKASNNLFCGQIPLELTKLPQLITLLLDGNQLTGNFSLEITSWNSLIALNLARNKFYRRIPVVIGSLPDLLELDLSNNQFFGPIPPELGHLRLTYLNLFSIQLTGQVLDEFCNMAFENNFLNNSNLCAISSLSSIPSCYAKSHDSTKVSRFS</sequence>
<keyword evidence="3" id="KW-0812">Transmembrane</keyword>
<dbReference type="EMBL" id="CM018048">
    <property type="protein sequence ID" value="KAA8521861.1"/>
    <property type="molecule type" value="Genomic_DNA"/>
</dbReference>
<dbReference type="GO" id="GO:0033612">
    <property type="term" value="F:receptor serine/threonine kinase binding"/>
    <property type="evidence" value="ECO:0007669"/>
    <property type="project" value="TreeGrafter"/>
</dbReference>
<organism evidence="9 10">
    <name type="scientific">Nyssa sinensis</name>
    <dbReference type="NCBI Taxonomy" id="561372"/>
    <lineage>
        <taxon>Eukaryota</taxon>
        <taxon>Viridiplantae</taxon>
        <taxon>Streptophyta</taxon>
        <taxon>Embryophyta</taxon>
        <taxon>Tracheophyta</taxon>
        <taxon>Spermatophyta</taxon>
        <taxon>Magnoliopsida</taxon>
        <taxon>eudicotyledons</taxon>
        <taxon>Gunneridae</taxon>
        <taxon>Pentapetalae</taxon>
        <taxon>asterids</taxon>
        <taxon>Cornales</taxon>
        <taxon>Nyssaceae</taxon>
        <taxon>Nyssa</taxon>
    </lineage>
</organism>
<dbReference type="Pfam" id="PF00069">
    <property type="entry name" value="Pkinase"/>
    <property type="match status" value="1"/>
</dbReference>
<gene>
    <name evidence="9" type="ORF">F0562_012517</name>
</gene>
<dbReference type="Proteomes" id="UP000325577">
    <property type="component" value="Linkage Group LG5"/>
</dbReference>
<feature type="domain" description="Protein kinase" evidence="8">
    <location>
        <begin position="1"/>
        <end position="208"/>
    </location>
</feature>
<dbReference type="PROSITE" id="PS00108">
    <property type="entry name" value="PROTEIN_KINASE_ST"/>
    <property type="match status" value="1"/>
</dbReference>
<dbReference type="InterPro" id="IPR050647">
    <property type="entry name" value="Plant_LRR-RLKs"/>
</dbReference>
<keyword evidence="5" id="KW-1133">Transmembrane helix</keyword>
<dbReference type="Gene3D" id="1.10.510.10">
    <property type="entry name" value="Transferase(Phosphotransferase) domain 1"/>
    <property type="match status" value="1"/>
</dbReference>
<name>A0A5J4ZXS4_9ASTE</name>
<dbReference type="PANTHER" id="PTHR48056:SF29">
    <property type="entry name" value="RECEPTOR-LIKE PROTEIN KINASE HSL1"/>
    <property type="match status" value="1"/>
</dbReference>
<dbReference type="AlphaFoldDB" id="A0A5J4ZXS4"/>
<dbReference type="Pfam" id="PF00560">
    <property type="entry name" value="LRR_1"/>
    <property type="match status" value="1"/>
</dbReference>
<dbReference type="PANTHER" id="PTHR48056">
    <property type="entry name" value="LRR RECEPTOR-LIKE SERINE/THREONINE-PROTEIN KINASE-RELATED"/>
    <property type="match status" value="1"/>
</dbReference>
<keyword evidence="4" id="KW-0677">Repeat</keyword>
<evidence type="ECO:0000256" key="7">
    <source>
        <dbReference type="ARBA" id="ARBA00023180"/>
    </source>
</evidence>
<evidence type="ECO:0000256" key="2">
    <source>
        <dbReference type="ARBA" id="ARBA00022614"/>
    </source>
</evidence>
<keyword evidence="2" id="KW-0433">Leucine-rich repeat</keyword>
<keyword evidence="6" id="KW-0472">Membrane</keyword>
<keyword evidence="10" id="KW-1185">Reference proteome</keyword>
<comment type="subcellular location">
    <subcellularLocation>
        <location evidence="1">Membrane</location>
    </subcellularLocation>
</comment>
<dbReference type="SUPFAM" id="SSF52058">
    <property type="entry name" value="L domain-like"/>
    <property type="match status" value="1"/>
</dbReference>
<dbReference type="GO" id="GO:0016020">
    <property type="term" value="C:membrane"/>
    <property type="evidence" value="ECO:0007669"/>
    <property type="project" value="UniProtKB-SubCell"/>
</dbReference>
<dbReference type="InterPro" id="IPR011009">
    <property type="entry name" value="Kinase-like_dom_sf"/>
</dbReference>
<proteinExistence type="predicted"/>
<keyword evidence="7" id="KW-0325">Glycoprotein</keyword>
<evidence type="ECO:0000256" key="5">
    <source>
        <dbReference type="ARBA" id="ARBA00022989"/>
    </source>
</evidence>
<protein>
    <recommendedName>
        <fullName evidence="8">Protein kinase domain-containing protein</fullName>
    </recommendedName>
</protein>